<keyword evidence="3" id="KW-1185">Reference proteome</keyword>
<protein>
    <recommendedName>
        <fullName evidence="1">Thioredoxin domain-containing protein</fullName>
    </recommendedName>
</protein>
<dbReference type="Proteomes" id="UP001054902">
    <property type="component" value="Unassembled WGS sequence"/>
</dbReference>
<dbReference type="PROSITE" id="PS51352">
    <property type="entry name" value="THIOREDOXIN_2"/>
    <property type="match status" value="1"/>
</dbReference>
<dbReference type="GO" id="GO:0030178">
    <property type="term" value="P:negative regulation of Wnt signaling pathway"/>
    <property type="evidence" value="ECO:0007669"/>
    <property type="project" value="TreeGrafter"/>
</dbReference>
<dbReference type="GO" id="GO:0004791">
    <property type="term" value="F:thioredoxin-disulfide reductase (NADPH) activity"/>
    <property type="evidence" value="ECO:0007669"/>
    <property type="project" value="TreeGrafter"/>
</dbReference>
<sequence>MEELVGRSLLADPGAVVATKDALQDKELVLFYFSASWCPPCQLFSPVLKRFYSVCKQNNVEIIFVSSDKTVQSFEEYFRTMPWYAIPMERQSLSFIQSLASKLSIRSIPQLVVLDNHGRYITNDAKSQVEKVWRDIGASIELIESWKNAKAIPIEEANFGMMSSFISSMKKGYNYMTGSSSSTTTSTVVEESRPIKNNEETISKRSASMIASTDTLQIPSTVDDTDLNLVSFTILSFFNEVICGFKSYPNSEMQKQIMHSANNEESGDCFVPVTLESQRMLLLQEQMKMLDAVVAKVSEERATSITTKEIQEHLRSLGNREFTNITDEESIQNRLITSMSSMNEEARFAYARSVLWSEWHWMEQEVGSSSEEIDFENVKRKLTQRNDGKSMEKNEVMEYCALCSAVVNLPEVEEFLKSGKDIFDTNETSEIIVDDNSSAPQRILRLQQLLLCSIGFEPTFGAEELHRIITSDSNERDEEIEGALASYMMDMQNATKQAMTGEVKIGLSDKAEGGVTKVLSVKYSEKTLTKSADGIENVTTDAPSNIRMEEQSEEQQKEQLRVAAQVASMQQSILKSLVEMDESERNEKLMEAKKVHEAFTEKVLSLPPGPQRIQFLQSISREQQQLMLIHKLWQSR</sequence>
<dbReference type="SUPFAM" id="SSF52833">
    <property type="entry name" value="Thioredoxin-like"/>
    <property type="match status" value="1"/>
</dbReference>
<evidence type="ECO:0000259" key="1">
    <source>
        <dbReference type="PROSITE" id="PS51352"/>
    </source>
</evidence>
<feature type="domain" description="Thioredoxin" evidence="1">
    <location>
        <begin position="1"/>
        <end position="148"/>
    </location>
</feature>
<evidence type="ECO:0000313" key="3">
    <source>
        <dbReference type="Proteomes" id="UP001054902"/>
    </source>
</evidence>
<dbReference type="EMBL" id="BLLK01000045">
    <property type="protein sequence ID" value="GFH51607.1"/>
    <property type="molecule type" value="Genomic_DNA"/>
</dbReference>
<gene>
    <name evidence="2" type="ORF">CTEN210_08083</name>
</gene>
<dbReference type="InterPro" id="IPR013766">
    <property type="entry name" value="Thioredoxin_domain"/>
</dbReference>
<dbReference type="PANTHER" id="PTHR46472:SF1">
    <property type="entry name" value="NUCLEOREDOXIN"/>
    <property type="match status" value="1"/>
</dbReference>
<dbReference type="AlphaFoldDB" id="A0AAD3CT51"/>
<dbReference type="GO" id="GO:0031397">
    <property type="term" value="P:negative regulation of protein ubiquitination"/>
    <property type="evidence" value="ECO:0007669"/>
    <property type="project" value="TreeGrafter"/>
</dbReference>
<dbReference type="PANTHER" id="PTHR46472">
    <property type="entry name" value="NUCLEOREDOXIN"/>
    <property type="match status" value="1"/>
</dbReference>
<accession>A0AAD3CT51</accession>
<name>A0AAD3CT51_9STRA</name>
<dbReference type="Pfam" id="PF13905">
    <property type="entry name" value="Thioredoxin_8"/>
    <property type="match status" value="1"/>
</dbReference>
<evidence type="ECO:0000313" key="2">
    <source>
        <dbReference type="EMBL" id="GFH51607.1"/>
    </source>
</evidence>
<dbReference type="GO" id="GO:0005634">
    <property type="term" value="C:nucleus"/>
    <property type="evidence" value="ECO:0007669"/>
    <property type="project" value="TreeGrafter"/>
</dbReference>
<reference evidence="2 3" key="1">
    <citation type="journal article" date="2021" name="Sci. Rep.">
        <title>The genome of the diatom Chaetoceros tenuissimus carries an ancient integrated fragment of an extant virus.</title>
        <authorList>
            <person name="Hongo Y."/>
            <person name="Kimura K."/>
            <person name="Takaki Y."/>
            <person name="Yoshida Y."/>
            <person name="Baba S."/>
            <person name="Kobayashi G."/>
            <person name="Nagasaki K."/>
            <person name="Hano T."/>
            <person name="Tomaru Y."/>
        </authorList>
    </citation>
    <scope>NUCLEOTIDE SEQUENCE [LARGE SCALE GENOMIC DNA]</scope>
    <source>
        <strain evidence="2 3">NIES-3715</strain>
    </source>
</reference>
<dbReference type="InterPro" id="IPR036249">
    <property type="entry name" value="Thioredoxin-like_sf"/>
</dbReference>
<dbReference type="InterPro" id="IPR012336">
    <property type="entry name" value="Thioredoxin-like_fold"/>
</dbReference>
<organism evidence="2 3">
    <name type="scientific">Chaetoceros tenuissimus</name>
    <dbReference type="NCBI Taxonomy" id="426638"/>
    <lineage>
        <taxon>Eukaryota</taxon>
        <taxon>Sar</taxon>
        <taxon>Stramenopiles</taxon>
        <taxon>Ochrophyta</taxon>
        <taxon>Bacillariophyta</taxon>
        <taxon>Coscinodiscophyceae</taxon>
        <taxon>Chaetocerotophycidae</taxon>
        <taxon>Chaetocerotales</taxon>
        <taxon>Chaetocerotaceae</taxon>
        <taxon>Chaetoceros</taxon>
    </lineage>
</organism>
<comment type="caution">
    <text evidence="2">The sequence shown here is derived from an EMBL/GenBank/DDBJ whole genome shotgun (WGS) entry which is preliminary data.</text>
</comment>
<proteinExistence type="predicted"/>
<dbReference type="Gene3D" id="3.40.30.10">
    <property type="entry name" value="Glutaredoxin"/>
    <property type="match status" value="1"/>
</dbReference>